<evidence type="ECO:0000313" key="4">
    <source>
        <dbReference type="EMBL" id="WWC69602.1"/>
    </source>
</evidence>
<evidence type="ECO:0000256" key="2">
    <source>
        <dbReference type="SAM" id="Phobius"/>
    </source>
</evidence>
<dbReference type="EMBL" id="KI894008">
    <property type="protein sequence ID" value="OCF52166.1"/>
    <property type="molecule type" value="Genomic_DNA"/>
</dbReference>
<feature type="region of interest" description="Disordered" evidence="1">
    <location>
        <begin position="30"/>
        <end position="80"/>
    </location>
</feature>
<dbReference type="RefSeq" id="XP_019013385.1">
    <property type="nucleotide sequence ID" value="XM_019153224.1"/>
</dbReference>
<feature type="transmembrane region" description="Helical" evidence="2">
    <location>
        <begin position="119"/>
        <end position="138"/>
    </location>
</feature>
<keyword evidence="2" id="KW-1133">Transmembrane helix</keyword>
<dbReference type="KEGG" id="kpin:30169820"/>
<feature type="compositionally biased region" description="Low complexity" evidence="1">
    <location>
        <begin position="61"/>
        <end position="70"/>
    </location>
</feature>
<sequence>MNVTTSIRPSLLFKVPTRLIHACARREAKEVASKGKGKQNPSTLFAPISKPINPIQPTQAPSSSPSSSSSTNHITNHSRSKQWKDFENSWPYQPLNTRSKDKIIEIRTIFEKPINFNPFFKLFGCAFAAFIGFQWFWLPDNSGEYQTLWKYENGTGYGTRVWGTIKHILYVQTPFWALGGAAFGIWRLTKTLNIVTKLDQCRIIPSNANGKEEIYLRMNTVKQTLLRGLSKEPRDLRLESLRVIPISGPHQKEGDMILSIHVNDAKARRFSDGQPYIVDTRYSRFLDKTDKPFVLSPSRLRHVFGKFEGQ</sequence>
<reference evidence="3" key="1">
    <citation type="submission" date="2013-07" db="EMBL/GenBank/DDBJ databases">
        <title>The Genome Sequence of Cryptococcus pinus CBS10737.</title>
        <authorList>
            <consortium name="The Broad Institute Genome Sequencing Platform"/>
            <person name="Cuomo C."/>
            <person name="Litvintseva A."/>
            <person name="Chen Y."/>
            <person name="Heitman J."/>
            <person name="Sun S."/>
            <person name="Springer D."/>
            <person name="Dromer F."/>
            <person name="Young S.K."/>
            <person name="Zeng Q."/>
            <person name="Gargeya S."/>
            <person name="Fitzgerald M."/>
            <person name="Abouelleil A."/>
            <person name="Alvarado L."/>
            <person name="Berlin A.M."/>
            <person name="Chapman S.B."/>
            <person name="Dewar J."/>
            <person name="Goldberg J."/>
            <person name="Griggs A."/>
            <person name="Gujja S."/>
            <person name="Hansen M."/>
            <person name="Howarth C."/>
            <person name="Imamovic A."/>
            <person name="Larimer J."/>
            <person name="McCowan C."/>
            <person name="Murphy C."/>
            <person name="Pearson M."/>
            <person name="Priest M."/>
            <person name="Roberts A."/>
            <person name="Saif S."/>
            <person name="Shea T."/>
            <person name="Sykes S."/>
            <person name="Wortman J."/>
            <person name="Nusbaum C."/>
            <person name="Birren B."/>
        </authorList>
    </citation>
    <scope>NUCLEOTIDE SEQUENCE [LARGE SCALE GENOMIC DNA]</scope>
    <source>
        <strain evidence="3">CBS 10737</strain>
    </source>
</reference>
<keyword evidence="2" id="KW-0812">Transmembrane</keyword>
<dbReference type="AlphaFoldDB" id="A0A1B9I9E5"/>
<dbReference type="Proteomes" id="UP000094020">
    <property type="component" value="Chromosome 4"/>
</dbReference>
<reference evidence="3" key="3">
    <citation type="submission" date="2016-07" db="EMBL/GenBank/DDBJ databases">
        <title>Evolution of pathogenesis and genome organization in the Tremellales.</title>
        <authorList>
            <person name="Cuomo C."/>
            <person name="Litvintseva A."/>
            <person name="Heitman J."/>
            <person name="Chen Y."/>
            <person name="Sun S."/>
            <person name="Springer D."/>
            <person name="Dromer F."/>
            <person name="Young S."/>
            <person name="Zeng Q."/>
            <person name="Chapman S."/>
            <person name="Gujja S."/>
            <person name="Saif S."/>
            <person name="Birren B."/>
        </authorList>
    </citation>
    <scope>NUCLEOTIDE SEQUENCE</scope>
    <source>
        <strain evidence="3">CBS 10737</strain>
    </source>
</reference>
<keyword evidence="5" id="KW-1185">Reference proteome</keyword>
<evidence type="ECO:0000256" key="1">
    <source>
        <dbReference type="SAM" id="MobiDB-lite"/>
    </source>
</evidence>
<keyword evidence="2" id="KW-0472">Membrane</keyword>
<proteinExistence type="predicted"/>
<reference evidence="4" key="2">
    <citation type="submission" date="2013-07" db="EMBL/GenBank/DDBJ databases">
        <authorList>
            <consortium name="The Broad Institute Genome Sequencing Platform"/>
            <person name="Cuomo C."/>
            <person name="Litvintseva A."/>
            <person name="Chen Y."/>
            <person name="Heitman J."/>
            <person name="Sun S."/>
            <person name="Springer D."/>
            <person name="Dromer F."/>
            <person name="Young S.K."/>
            <person name="Zeng Q."/>
            <person name="Gargeya S."/>
            <person name="Fitzgerald M."/>
            <person name="Abouelleil A."/>
            <person name="Alvarado L."/>
            <person name="Berlin A.M."/>
            <person name="Chapman S.B."/>
            <person name="Dewar J."/>
            <person name="Goldberg J."/>
            <person name="Griggs A."/>
            <person name="Gujja S."/>
            <person name="Hansen M."/>
            <person name="Howarth C."/>
            <person name="Imamovic A."/>
            <person name="Larimer J."/>
            <person name="McCowan C."/>
            <person name="Murphy C."/>
            <person name="Pearson M."/>
            <person name="Priest M."/>
            <person name="Roberts A."/>
            <person name="Saif S."/>
            <person name="Shea T."/>
            <person name="Sykes S."/>
            <person name="Wortman J."/>
            <person name="Nusbaum C."/>
            <person name="Birren B."/>
        </authorList>
    </citation>
    <scope>NUCLEOTIDE SEQUENCE</scope>
    <source>
        <strain evidence="4">CBS 10737</strain>
    </source>
</reference>
<name>A0A1B9I9E5_9TREE</name>
<protein>
    <submittedName>
        <fullName evidence="3">Uncharacterized protein</fullName>
    </submittedName>
</protein>
<evidence type="ECO:0000313" key="3">
    <source>
        <dbReference type="EMBL" id="OCF52166.1"/>
    </source>
</evidence>
<evidence type="ECO:0000313" key="5">
    <source>
        <dbReference type="Proteomes" id="UP000094020"/>
    </source>
</evidence>
<dbReference type="OrthoDB" id="2563384at2759"/>
<dbReference type="EMBL" id="CP144522">
    <property type="protein sequence ID" value="WWC69602.1"/>
    <property type="molecule type" value="Genomic_DNA"/>
</dbReference>
<accession>A0A1B9I9E5</accession>
<dbReference type="GeneID" id="30169820"/>
<gene>
    <name evidence="3" type="ORF">I206_01451</name>
    <name evidence="4" type="ORF">I206_103545</name>
</gene>
<organism evidence="3">
    <name type="scientific">Kwoniella pini CBS 10737</name>
    <dbReference type="NCBI Taxonomy" id="1296096"/>
    <lineage>
        <taxon>Eukaryota</taxon>
        <taxon>Fungi</taxon>
        <taxon>Dikarya</taxon>
        <taxon>Basidiomycota</taxon>
        <taxon>Agaricomycotina</taxon>
        <taxon>Tremellomycetes</taxon>
        <taxon>Tremellales</taxon>
        <taxon>Cryptococcaceae</taxon>
        <taxon>Kwoniella</taxon>
    </lineage>
</organism>
<reference evidence="4" key="4">
    <citation type="submission" date="2024-02" db="EMBL/GenBank/DDBJ databases">
        <title>Comparative genomics of Cryptococcus and Kwoniella reveals pathogenesis evolution and contrasting modes of karyotype evolution via chromosome fusion or intercentromeric recombination.</title>
        <authorList>
            <person name="Coelho M.A."/>
            <person name="David-Palma M."/>
            <person name="Shea T."/>
            <person name="Bowers K."/>
            <person name="McGinley-Smith S."/>
            <person name="Mohammad A.W."/>
            <person name="Gnirke A."/>
            <person name="Yurkov A.M."/>
            <person name="Nowrousian M."/>
            <person name="Sun S."/>
            <person name="Cuomo C.A."/>
            <person name="Heitman J."/>
        </authorList>
    </citation>
    <scope>NUCLEOTIDE SEQUENCE</scope>
    <source>
        <strain evidence="4">CBS 10737</strain>
    </source>
</reference>
<feature type="transmembrane region" description="Helical" evidence="2">
    <location>
        <begin position="168"/>
        <end position="188"/>
    </location>
</feature>